<dbReference type="InterPro" id="IPR046364">
    <property type="entry name" value="Exo70_C"/>
</dbReference>
<dbReference type="GO" id="GO:0006887">
    <property type="term" value="P:exocytosis"/>
    <property type="evidence" value="ECO:0007669"/>
    <property type="project" value="UniProtKB-KW"/>
</dbReference>
<sequence length="520" mass="59433">MKAIEENENLGEQFPEEDSVQNTLIRIAEWLNYNDHDDYMTVYATVRGNVMKKSIDLLRDQYRKPSSPKMDVSTPLSSSNRVSRLSNTINRRLSSVSSRLDISSSSLSKKTPNLPGSAGSTPILSSGSDLNEMEVEIFSQTISGLQKLMASEQRLMVGIIPHSFQQRIFEIIVRDSLDLVLREGEYILLRVKKAVSSHDFLAVITLFLAIRHLSAIAPLMESTLENCDPSVKAKYKSMIHGFFTTGFSALEDFLEVIRGDSTSKEKLPKDGTVFQLTSNVLLFLEQLLEFVDTLAVVLTTQDSSYNQTLLRTETKISVNNRNQALVGLYLDKVLVQLNYTLINKSESYSDQFLKAIFRLNNNQYILRTLNSSGLLRLIDLVQPKRAESYDAMIVEQRQLYLQSWSRILSHIWSPSEDVPIAILQAPGKLGDKYCKMIKDKFAGFNKEMEDISSTQRSYSVPDVELRESLKRDNKEFILHKYQSFYERYVHVQFTKHKEKYIKYTPSQVDHLIDSFFDTAA</sequence>
<keyword evidence="9" id="KW-1185">Reference proteome</keyword>
<feature type="domain" description="Exocyst complex subunit Exo70 C-terminal" evidence="7">
    <location>
        <begin position="144"/>
        <end position="513"/>
    </location>
</feature>
<dbReference type="OrthoDB" id="1922221at2759"/>
<dbReference type="Proteomes" id="UP000595437">
    <property type="component" value="Chromosome 7"/>
</dbReference>
<comment type="function">
    <text evidence="5">Component of the exocyst complex involved in the docking of exocytic vesicles with fusion sites on the plasma membrane.</text>
</comment>
<feature type="region of interest" description="Disordered" evidence="6">
    <location>
        <begin position="105"/>
        <end position="127"/>
    </location>
</feature>
<organism evidence="8 9">
    <name type="scientific">Caligus rogercresseyi</name>
    <name type="common">Sea louse</name>
    <dbReference type="NCBI Taxonomy" id="217165"/>
    <lineage>
        <taxon>Eukaryota</taxon>
        <taxon>Metazoa</taxon>
        <taxon>Ecdysozoa</taxon>
        <taxon>Arthropoda</taxon>
        <taxon>Crustacea</taxon>
        <taxon>Multicrustacea</taxon>
        <taxon>Hexanauplia</taxon>
        <taxon>Copepoda</taxon>
        <taxon>Siphonostomatoida</taxon>
        <taxon>Caligidae</taxon>
        <taxon>Caligus</taxon>
    </lineage>
</organism>
<feature type="region of interest" description="Disordered" evidence="6">
    <location>
        <begin position="61"/>
        <end position="83"/>
    </location>
</feature>
<dbReference type="InterPro" id="IPR004140">
    <property type="entry name" value="Exo70"/>
</dbReference>
<evidence type="ECO:0000256" key="2">
    <source>
        <dbReference type="ARBA" id="ARBA00022448"/>
    </source>
</evidence>
<keyword evidence="2 5" id="KW-0813">Transport</keyword>
<evidence type="ECO:0000259" key="7">
    <source>
        <dbReference type="Pfam" id="PF03081"/>
    </source>
</evidence>
<evidence type="ECO:0000256" key="6">
    <source>
        <dbReference type="SAM" id="MobiDB-lite"/>
    </source>
</evidence>
<dbReference type="InterPro" id="IPR016159">
    <property type="entry name" value="Cullin_repeat-like_dom_sf"/>
</dbReference>
<dbReference type="PANTHER" id="PTHR12542">
    <property type="entry name" value="EXOCYST COMPLEX PROTEIN EXO70"/>
    <property type="match status" value="1"/>
</dbReference>
<gene>
    <name evidence="8" type="ORF">FKW44_011707</name>
</gene>
<evidence type="ECO:0000313" key="9">
    <source>
        <dbReference type="Proteomes" id="UP000595437"/>
    </source>
</evidence>
<evidence type="ECO:0000256" key="5">
    <source>
        <dbReference type="RuleBase" id="RU365026"/>
    </source>
</evidence>
<keyword evidence="5" id="KW-0653">Protein transport</keyword>
<name>A0A7T8HIZ9_CALRO</name>
<protein>
    <recommendedName>
        <fullName evidence="4 5">Exocyst complex component 7</fullName>
    </recommendedName>
    <alternativeName>
        <fullName evidence="5">Exocyst complex component Exo70</fullName>
    </alternativeName>
</protein>
<feature type="compositionally biased region" description="Polar residues" evidence="6">
    <location>
        <begin position="118"/>
        <end position="127"/>
    </location>
</feature>
<dbReference type="EMBL" id="CP045896">
    <property type="protein sequence ID" value="QQP50641.1"/>
    <property type="molecule type" value="Genomic_DNA"/>
</dbReference>
<dbReference type="GO" id="GO:0015031">
    <property type="term" value="P:protein transport"/>
    <property type="evidence" value="ECO:0007669"/>
    <property type="project" value="UniProtKB-KW"/>
</dbReference>
<accession>A0A7T8HIZ9</accession>
<evidence type="ECO:0000313" key="8">
    <source>
        <dbReference type="EMBL" id="QQP50641.1"/>
    </source>
</evidence>
<proteinExistence type="inferred from homology"/>
<comment type="similarity">
    <text evidence="1 5">Belongs to the EXO70 family.</text>
</comment>
<dbReference type="PANTHER" id="PTHR12542:SF41">
    <property type="entry name" value="EXOCYST COMPLEX COMPONENT 7"/>
    <property type="match status" value="1"/>
</dbReference>
<dbReference type="AlphaFoldDB" id="A0A7T8HIZ9"/>
<dbReference type="SUPFAM" id="SSF74788">
    <property type="entry name" value="Cullin repeat-like"/>
    <property type="match status" value="1"/>
</dbReference>
<dbReference type="Gene3D" id="1.20.1280.170">
    <property type="entry name" value="Exocyst complex component Exo70"/>
    <property type="match status" value="1"/>
</dbReference>
<keyword evidence="3 5" id="KW-0268">Exocytosis</keyword>
<dbReference type="GO" id="GO:0005546">
    <property type="term" value="F:phosphatidylinositol-4,5-bisphosphate binding"/>
    <property type="evidence" value="ECO:0007669"/>
    <property type="project" value="InterPro"/>
</dbReference>
<evidence type="ECO:0000256" key="1">
    <source>
        <dbReference type="ARBA" id="ARBA00006756"/>
    </source>
</evidence>
<evidence type="ECO:0000256" key="3">
    <source>
        <dbReference type="ARBA" id="ARBA00022483"/>
    </source>
</evidence>
<reference evidence="9" key="1">
    <citation type="submission" date="2021-01" db="EMBL/GenBank/DDBJ databases">
        <title>Caligus Genome Assembly.</title>
        <authorList>
            <person name="Gallardo-Escarate C."/>
        </authorList>
    </citation>
    <scope>NUCLEOTIDE SEQUENCE [LARGE SCALE GENOMIC DNA]</scope>
</reference>
<evidence type="ECO:0000256" key="4">
    <source>
        <dbReference type="ARBA" id="ARBA00026169"/>
    </source>
</evidence>
<dbReference type="GO" id="GO:0000145">
    <property type="term" value="C:exocyst"/>
    <property type="evidence" value="ECO:0007669"/>
    <property type="project" value="InterPro"/>
</dbReference>
<dbReference type="Pfam" id="PF03081">
    <property type="entry name" value="Exo70_C"/>
    <property type="match status" value="1"/>
</dbReference>